<reference evidence="1 2" key="1">
    <citation type="submission" date="2019-08" db="EMBL/GenBank/DDBJ databases">
        <title>In-depth cultivation of the pig gut microbiome towards novel bacterial diversity and tailored functional studies.</title>
        <authorList>
            <person name="Wylensek D."/>
            <person name="Hitch T.C.A."/>
            <person name="Clavel T."/>
        </authorList>
    </citation>
    <scope>NUCLEOTIDE SEQUENCE [LARGE SCALE GENOMIC DNA]</scope>
    <source>
        <strain evidence="1 2">WCA-MUC-591-APC-3H</strain>
    </source>
</reference>
<proteinExistence type="predicted"/>
<dbReference type="RefSeq" id="WP_154573723.1">
    <property type="nucleotide sequence ID" value="NZ_JAQXGS010000109.1"/>
</dbReference>
<accession>A0A6L5Y5U8</accession>
<dbReference type="GeneID" id="303114221"/>
<comment type="caution">
    <text evidence="1">The sequence shown here is derived from an EMBL/GenBank/DDBJ whole genome shotgun (WGS) entry which is preliminary data.</text>
</comment>
<dbReference type="NCBIfam" id="NF046040">
    <property type="entry name" value="RelB_antitoxin"/>
    <property type="match status" value="1"/>
</dbReference>
<dbReference type="InterPro" id="IPR046257">
    <property type="entry name" value="DUF6290"/>
</dbReference>
<protein>
    <submittedName>
        <fullName evidence="1">DUF1778 domain-containing protein</fullName>
    </submittedName>
</protein>
<dbReference type="EMBL" id="VUMZ01000002">
    <property type="protein sequence ID" value="MST51237.1"/>
    <property type="molecule type" value="Genomic_DNA"/>
</dbReference>
<gene>
    <name evidence="1" type="ORF">FYJ64_02690</name>
</gene>
<dbReference type="Gene3D" id="1.20.5.780">
    <property type="entry name" value="Single helix bin"/>
    <property type="match status" value="1"/>
</dbReference>
<evidence type="ECO:0000313" key="2">
    <source>
        <dbReference type="Proteomes" id="UP000474676"/>
    </source>
</evidence>
<dbReference type="Proteomes" id="UP000474676">
    <property type="component" value="Unassembled WGS sequence"/>
</dbReference>
<organism evidence="1 2">
    <name type="scientific">Hornefia butyriciproducens</name>
    <dbReference type="NCBI Taxonomy" id="2652293"/>
    <lineage>
        <taxon>Bacteria</taxon>
        <taxon>Bacillati</taxon>
        <taxon>Bacillota</taxon>
        <taxon>Clostridia</taxon>
        <taxon>Peptostreptococcales</taxon>
        <taxon>Anaerovoracaceae</taxon>
        <taxon>Hornefia</taxon>
    </lineage>
</organism>
<sequence>MSTISVRVSPEENKLIHEYASVNNLNLSQFIRDAVMEKIEADFSLDEDRILNALNRSKNEKRYDHTEVWKMLEV</sequence>
<dbReference type="Pfam" id="PF19807">
    <property type="entry name" value="DUF6290"/>
    <property type="match status" value="1"/>
</dbReference>
<keyword evidence="2" id="KW-1185">Reference proteome</keyword>
<name>A0A6L5Y5U8_9FIRM</name>
<evidence type="ECO:0000313" key="1">
    <source>
        <dbReference type="EMBL" id="MST51237.1"/>
    </source>
</evidence>
<dbReference type="AlphaFoldDB" id="A0A6L5Y5U8"/>